<proteinExistence type="predicted"/>
<evidence type="ECO:0008006" key="3">
    <source>
        <dbReference type="Google" id="ProtNLM"/>
    </source>
</evidence>
<sequence>MELDEFVTANEPDESGEQFELENGKLLDIAVDGTVITKAGAMVAFDGDLSFTGKSSAEGGVTGFLKEKATSEGTPVMEVSGQGHLYVADQGKEIQLLELDADEAISVNGMDVLAFEDRVDYEIGVTGSLGGASAAGLTNVFLSGPGTVAITTHGDPLVLTPPVRTDPDATVAWSRDLSPSVESNRSLSDLVGSSSDERYQLVFEGDAGFVVVQPYEELGPQV</sequence>
<dbReference type="OrthoDB" id="298062at2157"/>
<dbReference type="SUPFAM" id="SSF51219">
    <property type="entry name" value="TRAP-like"/>
    <property type="match status" value="1"/>
</dbReference>
<dbReference type="PANTHER" id="PTHR38074">
    <property type="entry name" value="ALTERED INHERITANCE OF MITOCHONDRIA PROTEIN 24, MITOCHONDRIAL"/>
    <property type="match status" value="1"/>
</dbReference>
<dbReference type="RefSeq" id="WP_188877007.1">
    <property type="nucleotide sequence ID" value="NZ_BMOQ01000002.1"/>
</dbReference>
<accession>A0A830G8E3</accession>
<dbReference type="Gene3D" id="3.60.160.10">
    <property type="entry name" value="Mitochondrial biogenesis AIM24"/>
    <property type="match status" value="1"/>
</dbReference>
<comment type="caution">
    <text evidence="1">The sequence shown here is derived from an EMBL/GenBank/DDBJ whole genome shotgun (WGS) entry which is preliminary data.</text>
</comment>
<dbReference type="PANTHER" id="PTHR38074:SF1">
    <property type="entry name" value="ALTERED INHERITANCE OF MITOCHONDRIA PROTEIN 24, MITOCHONDRIAL"/>
    <property type="match status" value="1"/>
</dbReference>
<dbReference type="InterPro" id="IPR016031">
    <property type="entry name" value="Trp_RNA-bd_attenuator-like_dom"/>
</dbReference>
<name>A0A830G8E3_9EURY</name>
<dbReference type="Pfam" id="PF01987">
    <property type="entry name" value="AIM24"/>
    <property type="match status" value="1"/>
</dbReference>
<organism evidence="1 2">
    <name type="scientific">Halarchaeum nitratireducens</name>
    <dbReference type="NCBI Taxonomy" id="489913"/>
    <lineage>
        <taxon>Archaea</taxon>
        <taxon>Methanobacteriati</taxon>
        <taxon>Methanobacteriota</taxon>
        <taxon>Stenosarchaea group</taxon>
        <taxon>Halobacteria</taxon>
        <taxon>Halobacteriales</taxon>
        <taxon>Halobacteriaceae</taxon>
    </lineage>
</organism>
<dbReference type="InterPro" id="IPR036983">
    <property type="entry name" value="AIM24_sf"/>
</dbReference>
<gene>
    <name evidence="1" type="ORF">GCM10009021_05620</name>
</gene>
<dbReference type="EMBL" id="BMOQ01000002">
    <property type="protein sequence ID" value="GGN09046.1"/>
    <property type="molecule type" value="Genomic_DNA"/>
</dbReference>
<dbReference type="AlphaFoldDB" id="A0A830G8E3"/>
<dbReference type="InterPro" id="IPR002838">
    <property type="entry name" value="AIM24"/>
</dbReference>
<reference evidence="1 2" key="1">
    <citation type="journal article" date="2019" name="Int. J. Syst. Evol. Microbiol.">
        <title>The Global Catalogue of Microorganisms (GCM) 10K type strain sequencing project: providing services to taxonomists for standard genome sequencing and annotation.</title>
        <authorList>
            <consortium name="The Broad Institute Genomics Platform"/>
            <consortium name="The Broad Institute Genome Sequencing Center for Infectious Disease"/>
            <person name="Wu L."/>
            <person name="Ma J."/>
        </authorList>
    </citation>
    <scope>NUCLEOTIDE SEQUENCE [LARGE SCALE GENOMIC DNA]</scope>
    <source>
        <strain evidence="1 2">JCM 16331</strain>
    </source>
</reference>
<evidence type="ECO:0000313" key="1">
    <source>
        <dbReference type="EMBL" id="GGN09046.1"/>
    </source>
</evidence>
<dbReference type="Proteomes" id="UP000608850">
    <property type="component" value="Unassembled WGS sequence"/>
</dbReference>
<evidence type="ECO:0000313" key="2">
    <source>
        <dbReference type="Proteomes" id="UP000608850"/>
    </source>
</evidence>
<protein>
    <recommendedName>
        <fullName evidence="3">AIM24 family protein</fullName>
    </recommendedName>
</protein>
<keyword evidence="2" id="KW-1185">Reference proteome</keyword>